<organism evidence="1 2">
    <name type="scientific">Novipirellula galeiformis</name>
    <dbReference type="NCBI Taxonomy" id="2528004"/>
    <lineage>
        <taxon>Bacteria</taxon>
        <taxon>Pseudomonadati</taxon>
        <taxon>Planctomycetota</taxon>
        <taxon>Planctomycetia</taxon>
        <taxon>Pirellulales</taxon>
        <taxon>Pirellulaceae</taxon>
        <taxon>Novipirellula</taxon>
    </lineage>
</organism>
<sequence>MCQSEAVLSFIRRFSDVGLLPVSILLAPLSRSAWEILRLDLPGATSGAGRAEGKNGPDVAEVVFTHPA</sequence>
<keyword evidence="2" id="KW-1185">Reference proteome</keyword>
<gene>
    <name evidence="1" type="ORF">Pla52o_16350</name>
</gene>
<name>A0A5C6CMN4_9BACT</name>
<protein>
    <submittedName>
        <fullName evidence="1">Uncharacterized protein</fullName>
    </submittedName>
</protein>
<evidence type="ECO:0000313" key="1">
    <source>
        <dbReference type="EMBL" id="TWU25335.1"/>
    </source>
</evidence>
<accession>A0A5C6CMN4</accession>
<dbReference type="EMBL" id="SJPT01000002">
    <property type="protein sequence ID" value="TWU25335.1"/>
    <property type="molecule type" value="Genomic_DNA"/>
</dbReference>
<reference evidence="1 2" key="1">
    <citation type="submission" date="2019-02" db="EMBL/GenBank/DDBJ databases">
        <title>Deep-cultivation of Planctomycetes and their phenomic and genomic characterization uncovers novel biology.</title>
        <authorList>
            <person name="Wiegand S."/>
            <person name="Jogler M."/>
            <person name="Boedeker C."/>
            <person name="Pinto D."/>
            <person name="Vollmers J."/>
            <person name="Rivas-Marin E."/>
            <person name="Kohn T."/>
            <person name="Peeters S.H."/>
            <person name="Heuer A."/>
            <person name="Rast P."/>
            <person name="Oberbeckmann S."/>
            <person name="Bunk B."/>
            <person name="Jeske O."/>
            <person name="Meyerdierks A."/>
            <person name="Storesund J.E."/>
            <person name="Kallscheuer N."/>
            <person name="Luecker S."/>
            <person name="Lage O.M."/>
            <person name="Pohl T."/>
            <person name="Merkel B.J."/>
            <person name="Hornburger P."/>
            <person name="Mueller R.-W."/>
            <person name="Bruemmer F."/>
            <person name="Labrenz M."/>
            <person name="Spormann A.M."/>
            <person name="Op Den Camp H."/>
            <person name="Overmann J."/>
            <person name="Amann R."/>
            <person name="Jetten M.S.M."/>
            <person name="Mascher T."/>
            <person name="Medema M.H."/>
            <person name="Devos D.P."/>
            <person name="Kaster A.-K."/>
            <person name="Ovreas L."/>
            <person name="Rohde M."/>
            <person name="Galperin M.Y."/>
            <person name="Jogler C."/>
        </authorList>
    </citation>
    <scope>NUCLEOTIDE SEQUENCE [LARGE SCALE GENOMIC DNA]</scope>
    <source>
        <strain evidence="1 2">Pla52o</strain>
    </source>
</reference>
<comment type="caution">
    <text evidence="1">The sequence shown here is derived from an EMBL/GenBank/DDBJ whole genome shotgun (WGS) entry which is preliminary data.</text>
</comment>
<dbReference type="Proteomes" id="UP000316304">
    <property type="component" value="Unassembled WGS sequence"/>
</dbReference>
<proteinExistence type="predicted"/>
<evidence type="ECO:0000313" key="2">
    <source>
        <dbReference type="Proteomes" id="UP000316304"/>
    </source>
</evidence>
<dbReference type="AlphaFoldDB" id="A0A5C6CMN4"/>